<evidence type="ECO:0000313" key="1">
    <source>
        <dbReference type="EMBL" id="GBP77775.1"/>
    </source>
</evidence>
<name>A0A4C1YU04_EUMVA</name>
<evidence type="ECO:0000313" key="2">
    <source>
        <dbReference type="Proteomes" id="UP000299102"/>
    </source>
</evidence>
<protein>
    <submittedName>
        <fullName evidence="1">Uncharacterized protein</fullName>
    </submittedName>
</protein>
<sequence>MPDSAIIYRSKLETRIARAKNNRYIFWYEPNANRQLIIAVEDQIGYKNKALLSVLIGIELTPGALDRRPETHTTGVDRESVVRNDGRASVTEDAFLDHIMYVM</sequence>
<comment type="caution">
    <text evidence="1">The sequence shown here is derived from an EMBL/GenBank/DDBJ whole genome shotgun (WGS) entry which is preliminary data.</text>
</comment>
<accession>A0A4C1YU04</accession>
<gene>
    <name evidence="1" type="ORF">EVAR_98469_1</name>
</gene>
<reference evidence="1 2" key="1">
    <citation type="journal article" date="2019" name="Commun. Biol.">
        <title>The bagworm genome reveals a unique fibroin gene that provides high tensile strength.</title>
        <authorList>
            <person name="Kono N."/>
            <person name="Nakamura H."/>
            <person name="Ohtoshi R."/>
            <person name="Tomita M."/>
            <person name="Numata K."/>
            <person name="Arakawa K."/>
        </authorList>
    </citation>
    <scope>NUCLEOTIDE SEQUENCE [LARGE SCALE GENOMIC DNA]</scope>
</reference>
<proteinExistence type="predicted"/>
<keyword evidence="2" id="KW-1185">Reference proteome</keyword>
<dbReference type="Proteomes" id="UP000299102">
    <property type="component" value="Unassembled WGS sequence"/>
</dbReference>
<dbReference type="EMBL" id="BGZK01001345">
    <property type="protein sequence ID" value="GBP77775.1"/>
    <property type="molecule type" value="Genomic_DNA"/>
</dbReference>
<dbReference type="AlphaFoldDB" id="A0A4C1YU04"/>
<organism evidence="1 2">
    <name type="scientific">Eumeta variegata</name>
    <name type="common">Bagworm moth</name>
    <name type="synonym">Eumeta japonica</name>
    <dbReference type="NCBI Taxonomy" id="151549"/>
    <lineage>
        <taxon>Eukaryota</taxon>
        <taxon>Metazoa</taxon>
        <taxon>Ecdysozoa</taxon>
        <taxon>Arthropoda</taxon>
        <taxon>Hexapoda</taxon>
        <taxon>Insecta</taxon>
        <taxon>Pterygota</taxon>
        <taxon>Neoptera</taxon>
        <taxon>Endopterygota</taxon>
        <taxon>Lepidoptera</taxon>
        <taxon>Glossata</taxon>
        <taxon>Ditrysia</taxon>
        <taxon>Tineoidea</taxon>
        <taxon>Psychidae</taxon>
        <taxon>Oiketicinae</taxon>
        <taxon>Eumeta</taxon>
    </lineage>
</organism>